<keyword evidence="6" id="KW-0472">Membrane</keyword>
<evidence type="ECO:0000256" key="2">
    <source>
        <dbReference type="ARBA" id="ARBA00005849"/>
    </source>
</evidence>
<feature type="domain" description="Peptidase S26" evidence="7">
    <location>
        <begin position="11"/>
        <end position="170"/>
    </location>
</feature>
<dbReference type="GO" id="GO:0042597">
    <property type="term" value="C:periplasmic space"/>
    <property type="evidence" value="ECO:0007669"/>
    <property type="project" value="UniProtKB-SubCell"/>
</dbReference>
<evidence type="ECO:0000256" key="4">
    <source>
        <dbReference type="ARBA" id="ARBA00022764"/>
    </source>
</evidence>
<feature type="transmembrane region" description="Helical" evidence="6">
    <location>
        <begin position="12"/>
        <end position="31"/>
    </location>
</feature>
<evidence type="ECO:0000256" key="6">
    <source>
        <dbReference type="SAM" id="Phobius"/>
    </source>
</evidence>
<keyword evidence="6" id="KW-0812">Transmembrane</keyword>
<keyword evidence="3" id="KW-0732">Signal</keyword>
<proteinExistence type="inferred from homology"/>
<dbReference type="EMBL" id="WNKX01000003">
    <property type="protein sequence ID" value="MTW10159.1"/>
    <property type="molecule type" value="Genomic_DNA"/>
</dbReference>
<dbReference type="OrthoDB" id="8524932at2"/>
<dbReference type="Gene3D" id="2.10.109.10">
    <property type="entry name" value="Umud Fragment, subunit A"/>
    <property type="match status" value="1"/>
</dbReference>
<dbReference type="InterPro" id="IPR019533">
    <property type="entry name" value="Peptidase_S26"/>
</dbReference>
<keyword evidence="5" id="KW-0184">Conjugation</keyword>
<evidence type="ECO:0000256" key="1">
    <source>
        <dbReference type="ARBA" id="ARBA00004418"/>
    </source>
</evidence>
<dbReference type="GO" id="GO:0004252">
    <property type="term" value="F:serine-type endopeptidase activity"/>
    <property type="evidence" value="ECO:0007669"/>
    <property type="project" value="InterPro"/>
</dbReference>
<evidence type="ECO:0000259" key="7">
    <source>
        <dbReference type="Pfam" id="PF10502"/>
    </source>
</evidence>
<dbReference type="Pfam" id="PF10502">
    <property type="entry name" value="Peptidase_S26"/>
    <property type="match status" value="1"/>
</dbReference>
<dbReference type="Proteomes" id="UP000472320">
    <property type="component" value="Unassembled WGS sequence"/>
</dbReference>
<dbReference type="InterPro" id="IPR014139">
    <property type="entry name" value="Peptidase_S26C_TraF"/>
</dbReference>
<evidence type="ECO:0000313" key="9">
    <source>
        <dbReference type="Proteomes" id="UP000472320"/>
    </source>
</evidence>
<sequence>MRNFLTHARQRWYLYLPLALIWALAAARIFIDPVPHVPLLFNVTPSLPYTVAFIERRTGVIARGDYVIYAFGGAATRHFPGLARQPFFKRVAGIEGDQVRVEGRRVLVNGIDVGQAKLFAMAGKLPLEPIEPSVIPPHYFYMQGTSPDSFDSRYRISGLVHASDVIAVVHPIF</sequence>
<dbReference type="AlphaFoldDB" id="A0A6L6QDB9"/>
<dbReference type="SUPFAM" id="SSF51306">
    <property type="entry name" value="LexA/Signal peptidase"/>
    <property type="match status" value="1"/>
</dbReference>
<evidence type="ECO:0000256" key="5">
    <source>
        <dbReference type="ARBA" id="ARBA00022971"/>
    </source>
</evidence>
<accession>A0A6L6QDB9</accession>
<dbReference type="GO" id="GO:0006465">
    <property type="term" value="P:signal peptide processing"/>
    <property type="evidence" value="ECO:0007669"/>
    <property type="project" value="InterPro"/>
</dbReference>
<evidence type="ECO:0000256" key="3">
    <source>
        <dbReference type="ARBA" id="ARBA00022729"/>
    </source>
</evidence>
<gene>
    <name evidence="8" type="primary">traF</name>
    <name evidence="8" type="ORF">GM658_06045</name>
</gene>
<keyword evidence="9" id="KW-1185">Reference proteome</keyword>
<dbReference type="InterPro" id="IPR036286">
    <property type="entry name" value="LexA/Signal_pep-like_sf"/>
</dbReference>
<reference evidence="8 9" key="1">
    <citation type="submission" date="2019-11" db="EMBL/GenBank/DDBJ databases">
        <title>Type strains purchased from KCTC, JCM and DSMZ.</title>
        <authorList>
            <person name="Lu H."/>
        </authorList>
    </citation>
    <scope>NUCLEOTIDE SEQUENCE [LARGE SCALE GENOMIC DNA]</scope>
    <source>
        <strain evidence="8 9">JCM 31587</strain>
    </source>
</reference>
<evidence type="ECO:0000313" key="8">
    <source>
        <dbReference type="EMBL" id="MTW10159.1"/>
    </source>
</evidence>
<dbReference type="NCBIfam" id="TIGR02771">
    <property type="entry name" value="TraF_Ti"/>
    <property type="match status" value="1"/>
</dbReference>
<keyword evidence="4" id="KW-0574">Periplasm</keyword>
<keyword evidence="6" id="KW-1133">Transmembrane helix</keyword>
<name>A0A6L6QDB9_9BURK</name>
<organism evidence="8 9">
    <name type="scientific">Massilia eburnea</name>
    <dbReference type="NCBI Taxonomy" id="1776165"/>
    <lineage>
        <taxon>Bacteria</taxon>
        <taxon>Pseudomonadati</taxon>
        <taxon>Pseudomonadota</taxon>
        <taxon>Betaproteobacteria</taxon>
        <taxon>Burkholderiales</taxon>
        <taxon>Oxalobacteraceae</taxon>
        <taxon>Telluria group</taxon>
        <taxon>Massilia</taxon>
    </lineage>
</organism>
<comment type="subcellular location">
    <subcellularLocation>
        <location evidence="1">Periplasm</location>
    </subcellularLocation>
</comment>
<protein>
    <submittedName>
        <fullName evidence="8">Conjugative transfer signal peptidase TraF</fullName>
    </submittedName>
</protein>
<comment type="similarity">
    <text evidence="2">Belongs to the peptidase S26C family.</text>
</comment>
<comment type="caution">
    <text evidence="8">The sequence shown here is derived from an EMBL/GenBank/DDBJ whole genome shotgun (WGS) entry which is preliminary data.</text>
</comment>